<dbReference type="Gramene" id="Mp6g15720.1">
    <property type="protein sequence ID" value="Mp6g15720.1.cds"/>
    <property type="gene ID" value="Mp6g15720"/>
</dbReference>
<evidence type="ECO:0000313" key="2">
    <source>
        <dbReference type="Proteomes" id="UP000244005"/>
    </source>
</evidence>
<proteinExistence type="predicted"/>
<organism evidence="1 2">
    <name type="scientific">Marchantia polymorpha</name>
    <name type="common">Common liverwort</name>
    <name type="synonym">Marchantia aquatica</name>
    <dbReference type="NCBI Taxonomy" id="3197"/>
    <lineage>
        <taxon>Eukaryota</taxon>
        <taxon>Viridiplantae</taxon>
        <taxon>Streptophyta</taxon>
        <taxon>Embryophyta</taxon>
        <taxon>Marchantiophyta</taxon>
        <taxon>Marchantiopsida</taxon>
        <taxon>Marchantiidae</taxon>
        <taxon>Marchantiales</taxon>
        <taxon>Marchantiaceae</taxon>
        <taxon>Marchantia</taxon>
    </lineage>
</organism>
<dbReference type="Proteomes" id="UP000244005">
    <property type="component" value="Unassembled WGS sequence"/>
</dbReference>
<gene>
    <name evidence="1" type="ORF">MARPO_0056s0084</name>
</gene>
<sequence>MQQTWSDVTRSRSHIMCTEEHRMCNCLETSGASFCFRSSLLLTSTPEDEDKCPKNTYVNVLRILVRSLKF</sequence>
<dbReference type="EMBL" id="KZ772728">
    <property type="protein sequence ID" value="PTQ37632.1"/>
    <property type="molecule type" value="Genomic_DNA"/>
</dbReference>
<accession>A0A2R6WUV0</accession>
<reference evidence="2" key="1">
    <citation type="journal article" date="2017" name="Cell">
        <title>Insights into land plant evolution garnered from the Marchantia polymorpha genome.</title>
        <authorList>
            <person name="Bowman J.L."/>
            <person name="Kohchi T."/>
            <person name="Yamato K.T."/>
            <person name="Jenkins J."/>
            <person name="Shu S."/>
            <person name="Ishizaki K."/>
            <person name="Yamaoka S."/>
            <person name="Nishihama R."/>
            <person name="Nakamura Y."/>
            <person name="Berger F."/>
            <person name="Adam C."/>
            <person name="Aki S.S."/>
            <person name="Althoff F."/>
            <person name="Araki T."/>
            <person name="Arteaga-Vazquez M.A."/>
            <person name="Balasubrmanian S."/>
            <person name="Barry K."/>
            <person name="Bauer D."/>
            <person name="Boehm C.R."/>
            <person name="Briginshaw L."/>
            <person name="Caballero-Perez J."/>
            <person name="Catarino B."/>
            <person name="Chen F."/>
            <person name="Chiyoda S."/>
            <person name="Chovatia M."/>
            <person name="Davies K.M."/>
            <person name="Delmans M."/>
            <person name="Demura T."/>
            <person name="Dierschke T."/>
            <person name="Dolan L."/>
            <person name="Dorantes-Acosta A.E."/>
            <person name="Eklund D.M."/>
            <person name="Florent S.N."/>
            <person name="Flores-Sandoval E."/>
            <person name="Fujiyama A."/>
            <person name="Fukuzawa H."/>
            <person name="Galik B."/>
            <person name="Grimanelli D."/>
            <person name="Grimwood J."/>
            <person name="Grossniklaus U."/>
            <person name="Hamada T."/>
            <person name="Haseloff J."/>
            <person name="Hetherington A.J."/>
            <person name="Higo A."/>
            <person name="Hirakawa Y."/>
            <person name="Hundley H.N."/>
            <person name="Ikeda Y."/>
            <person name="Inoue K."/>
            <person name="Inoue S.I."/>
            <person name="Ishida S."/>
            <person name="Jia Q."/>
            <person name="Kakita M."/>
            <person name="Kanazawa T."/>
            <person name="Kawai Y."/>
            <person name="Kawashima T."/>
            <person name="Kennedy M."/>
            <person name="Kinose K."/>
            <person name="Kinoshita T."/>
            <person name="Kohara Y."/>
            <person name="Koide E."/>
            <person name="Komatsu K."/>
            <person name="Kopischke S."/>
            <person name="Kubo M."/>
            <person name="Kyozuka J."/>
            <person name="Lagercrantz U."/>
            <person name="Lin S.S."/>
            <person name="Lindquist E."/>
            <person name="Lipzen A.M."/>
            <person name="Lu C.W."/>
            <person name="De Luna E."/>
            <person name="Martienssen R.A."/>
            <person name="Minamino N."/>
            <person name="Mizutani M."/>
            <person name="Mizutani M."/>
            <person name="Mochizuki N."/>
            <person name="Monte I."/>
            <person name="Mosher R."/>
            <person name="Nagasaki H."/>
            <person name="Nakagami H."/>
            <person name="Naramoto S."/>
            <person name="Nishitani K."/>
            <person name="Ohtani M."/>
            <person name="Okamoto T."/>
            <person name="Okumura M."/>
            <person name="Phillips J."/>
            <person name="Pollak B."/>
            <person name="Reinders A."/>
            <person name="Rovekamp M."/>
            <person name="Sano R."/>
            <person name="Sawa S."/>
            <person name="Schmid M.W."/>
            <person name="Shirakawa M."/>
            <person name="Solano R."/>
            <person name="Spunde A."/>
            <person name="Suetsugu N."/>
            <person name="Sugano S."/>
            <person name="Sugiyama A."/>
            <person name="Sun R."/>
            <person name="Suzuki Y."/>
            <person name="Takenaka M."/>
            <person name="Takezawa D."/>
            <person name="Tomogane H."/>
            <person name="Tsuzuki M."/>
            <person name="Ueda T."/>
            <person name="Umeda M."/>
            <person name="Ward J.M."/>
            <person name="Watanabe Y."/>
            <person name="Yazaki K."/>
            <person name="Yokoyama R."/>
            <person name="Yoshitake Y."/>
            <person name="Yotsui I."/>
            <person name="Zachgo S."/>
            <person name="Schmutz J."/>
        </authorList>
    </citation>
    <scope>NUCLEOTIDE SEQUENCE [LARGE SCALE GENOMIC DNA]</scope>
    <source>
        <strain evidence="2">Tak-1</strain>
    </source>
</reference>
<name>A0A2R6WUV0_MARPO</name>
<keyword evidence="2" id="KW-1185">Reference proteome</keyword>
<evidence type="ECO:0000313" key="1">
    <source>
        <dbReference type="EMBL" id="PTQ37632.1"/>
    </source>
</evidence>
<dbReference type="AlphaFoldDB" id="A0A2R6WUV0"/>
<protein>
    <submittedName>
        <fullName evidence="1">Uncharacterized protein</fullName>
    </submittedName>
</protein>